<name>A0A3R9P8G4_9BACI</name>
<gene>
    <name evidence="1" type="ORF">D7Z54_14435</name>
</gene>
<reference evidence="1 2" key="1">
    <citation type="submission" date="2018-10" db="EMBL/GenBank/DDBJ databases">
        <title>Draft genome sequence of Bacillus salarius IM0101, isolated from a hypersaline soil in Inner Mongolia, China.</title>
        <authorList>
            <person name="Yamprayoonswat W."/>
            <person name="Boonvisut S."/>
            <person name="Jumpathong W."/>
            <person name="Sittihan S."/>
            <person name="Ruangsuj P."/>
            <person name="Wanthongcharoen S."/>
            <person name="Thongpramul N."/>
            <person name="Pimmason S."/>
            <person name="Yu B."/>
            <person name="Yasawong M."/>
        </authorList>
    </citation>
    <scope>NUCLEOTIDE SEQUENCE [LARGE SCALE GENOMIC DNA]</scope>
    <source>
        <strain evidence="1 2">IM0101</strain>
    </source>
</reference>
<keyword evidence="2" id="KW-1185">Reference proteome</keyword>
<dbReference type="RefSeq" id="WP_125556565.1">
    <property type="nucleotide sequence ID" value="NZ_RBVX01000013.1"/>
</dbReference>
<sequence>MSEFTGWGRTNDIDFGDYVEIEMLRYGVPNEYFIHKVIGSLESNCWRDAPIKTSSDEVLHGEIEKVLRVITCGIDETEVFKVRESDCIKLENRRFTHG</sequence>
<comment type="caution">
    <text evidence="1">The sequence shown here is derived from an EMBL/GenBank/DDBJ whole genome shotgun (WGS) entry which is preliminary data.</text>
</comment>
<dbReference type="EMBL" id="RBVX01000013">
    <property type="protein sequence ID" value="RSL32645.1"/>
    <property type="molecule type" value="Genomic_DNA"/>
</dbReference>
<organism evidence="1 2">
    <name type="scientific">Salibacterium salarium</name>
    <dbReference type="NCBI Taxonomy" id="284579"/>
    <lineage>
        <taxon>Bacteria</taxon>
        <taxon>Bacillati</taxon>
        <taxon>Bacillota</taxon>
        <taxon>Bacilli</taxon>
        <taxon>Bacillales</taxon>
        <taxon>Bacillaceae</taxon>
    </lineage>
</organism>
<dbReference type="AlphaFoldDB" id="A0A3R9P8G4"/>
<evidence type="ECO:0000313" key="1">
    <source>
        <dbReference type="EMBL" id="RSL32645.1"/>
    </source>
</evidence>
<dbReference type="OrthoDB" id="2886175at2"/>
<evidence type="ECO:0000313" key="2">
    <source>
        <dbReference type="Proteomes" id="UP000275076"/>
    </source>
</evidence>
<proteinExistence type="predicted"/>
<protein>
    <submittedName>
        <fullName evidence="1">Uncharacterized protein</fullName>
    </submittedName>
</protein>
<dbReference type="Proteomes" id="UP000275076">
    <property type="component" value="Unassembled WGS sequence"/>
</dbReference>
<accession>A0A3R9P8G4</accession>